<feature type="chain" id="PRO_5045470528" evidence="5">
    <location>
        <begin position="34"/>
        <end position="399"/>
    </location>
</feature>
<accession>A0ABP3MDH5</accession>
<dbReference type="CDD" id="cd06348">
    <property type="entry name" value="PBP1_ABC_HAAT-like"/>
    <property type="match status" value="1"/>
</dbReference>
<dbReference type="PRINTS" id="PR00337">
    <property type="entry name" value="LEUILEVALBP"/>
</dbReference>
<keyword evidence="4" id="KW-0029">Amino-acid transport</keyword>
<keyword evidence="2" id="KW-0813">Transport</keyword>
<dbReference type="RefSeq" id="WP_343759478.1">
    <property type="nucleotide sequence ID" value="NZ_BAAADB010000029.1"/>
</dbReference>
<evidence type="ECO:0000313" key="7">
    <source>
        <dbReference type="EMBL" id="GAA0516784.1"/>
    </source>
</evidence>
<dbReference type="InterPro" id="IPR028082">
    <property type="entry name" value="Peripla_BP_I"/>
</dbReference>
<dbReference type="InterPro" id="IPR028081">
    <property type="entry name" value="Leu-bd"/>
</dbReference>
<evidence type="ECO:0000256" key="3">
    <source>
        <dbReference type="ARBA" id="ARBA00022729"/>
    </source>
</evidence>
<dbReference type="Gene3D" id="3.40.50.2300">
    <property type="match status" value="2"/>
</dbReference>
<reference evidence="8" key="1">
    <citation type="journal article" date="2019" name="Int. J. Syst. Evol. Microbiol.">
        <title>The Global Catalogue of Microorganisms (GCM) 10K type strain sequencing project: providing services to taxonomists for standard genome sequencing and annotation.</title>
        <authorList>
            <consortium name="The Broad Institute Genomics Platform"/>
            <consortium name="The Broad Institute Genome Sequencing Center for Infectious Disease"/>
            <person name="Wu L."/>
            <person name="Ma J."/>
        </authorList>
    </citation>
    <scope>NUCLEOTIDE SEQUENCE [LARGE SCALE GENOMIC DNA]</scope>
    <source>
        <strain evidence="8">JCM 14368</strain>
    </source>
</reference>
<dbReference type="EMBL" id="BAAADB010000029">
    <property type="protein sequence ID" value="GAA0516784.1"/>
    <property type="molecule type" value="Genomic_DNA"/>
</dbReference>
<evidence type="ECO:0000256" key="2">
    <source>
        <dbReference type="ARBA" id="ARBA00022448"/>
    </source>
</evidence>
<evidence type="ECO:0000256" key="5">
    <source>
        <dbReference type="SAM" id="SignalP"/>
    </source>
</evidence>
<dbReference type="Pfam" id="PF13458">
    <property type="entry name" value="Peripla_BP_6"/>
    <property type="match status" value="1"/>
</dbReference>
<gene>
    <name evidence="7" type="ORF">GCM10008937_25380</name>
</gene>
<comment type="caution">
    <text evidence="7">The sequence shown here is derived from an EMBL/GenBank/DDBJ whole genome shotgun (WGS) entry which is preliminary data.</text>
</comment>
<feature type="domain" description="Leucine-binding protein" evidence="6">
    <location>
        <begin position="38"/>
        <end position="386"/>
    </location>
</feature>
<evidence type="ECO:0000313" key="8">
    <source>
        <dbReference type="Proteomes" id="UP001500191"/>
    </source>
</evidence>
<name>A0ABP3MDH5_9DEIO</name>
<protein>
    <submittedName>
        <fullName evidence="7">ABC transporter substrate-binding protein</fullName>
    </submittedName>
</protein>
<comment type="similarity">
    <text evidence="1">Belongs to the leucine-binding protein family.</text>
</comment>
<dbReference type="Proteomes" id="UP001500191">
    <property type="component" value="Unassembled WGS sequence"/>
</dbReference>
<dbReference type="PANTHER" id="PTHR30483">
    <property type="entry name" value="LEUCINE-SPECIFIC-BINDING PROTEIN"/>
    <property type="match status" value="1"/>
</dbReference>
<keyword evidence="8" id="KW-1185">Reference proteome</keyword>
<dbReference type="PANTHER" id="PTHR30483:SF6">
    <property type="entry name" value="PERIPLASMIC BINDING PROTEIN OF ABC TRANSPORTER FOR NATURAL AMINO ACIDS"/>
    <property type="match status" value="1"/>
</dbReference>
<sequence length="399" mass="42683">MRHPAQRRSQLSSFIRPALGATLALSLSLGAQAQKVETISIGVAVAQTSNTALLGQEQVIGAKFAEKFLNGRGGINGTPFKLVFQDTGGDEAGAINAFQNLITKDRVLGIVGPTLSQQAFASDPIAERARVPVLGPSNTAKGIPQIGNFIARVSAPVSVVAPNAVRQALKLDPKIKEVAVLYAQNDAFSTSETGTFQQTAKDQGLTVATVQKFQTTDTDFTTQVTAVLNAKVDLVIISGLAADGGNLVKQLRQLGYKGLIIGGNGLNTSNMFPVCQKLCDGVIIAQAYSPAQPSAANQVFVKEYTAQYKKAPPQFAAQAYAGVQVMVEALKVIDRKKKLNTWDLDDLRAELNKQILLGKYNTPLGPIAFDKEGEVIQKEFYVAQIRMKDAKTGSFVYLK</sequence>
<evidence type="ECO:0000256" key="1">
    <source>
        <dbReference type="ARBA" id="ARBA00010062"/>
    </source>
</evidence>
<dbReference type="SUPFAM" id="SSF53822">
    <property type="entry name" value="Periplasmic binding protein-like I"/>
    <property type="match status" value="1"/>
</dbReference>
<feature type="signal peptide" evidence="5">
    <location>
        <begin position="1"/>
        <end position="33"/>
    </location>
</feature>
<evidence type="ECO:0000259" key="6">
    <source>
        <dbReference type="Pfam" id="PF13458"/>
    </source>
</evidence>
<organism evidence="7 8">
    <name type="scientific">Deinococcus depolymerans</name>
    <dbReference type="NCBI Taxonomy" id="392408"/>
    <lineage>
        <taxon>Bacteria</taxon>
        <taxon>Thermotogati</taxon>
        <taxon>Deinococcota</taxon>
        <taxon>Deinococci</taxon>
        <taxon>Deinococcales</taxon>
        <taxon>Deinococcaceae</taxon>
        <taxon>Deinococcus</taxon>
    </lineage>
</organism>
<evidence type="ECO:0000256" key="4">
    <source>
        <dbReference type="ARBA" id="ARBA00022970"/>
    </source>
</evidence>
<dbReference type="InterPro" id="IPR000709">
    <property type="entry name" value="Leu_Ile_Val-bd"/>
</dbReference>
<dbReference type="InterPro" id="IPR051010">
    <property type="entry name" value="BCAA_transport"/>
</dbReference>
<keyword evidence="3 5" id="KW-0732">Signal</keyword>
<proteinExistence type="inferred from homology"/>